<dbReference type="RefSeq" id="XP_026483367.2">
    <property type="nucleotide sequence ID" value="XM_026627582.2"/>
</dbReference>
<protein>
    <submittedName>
        <fullName evidence="2 3">Uncharacterized protein LOC113391581</fullName>
    </submittedName>
</protein>
<reference evidence="2 3" key="1">
    <citation type="submission" date="2025-05" db="UniProtKB">
        <authorList>
            <consortium name="RefSeq"/>
        </authorList>
    </citation>
    <scope>IDENTIFICATION</scope>
    <source>
        <tissue evidence="2 3">Whole body</tissue>
    </source>
</reference>
<organism evidence="1 2">
    <name type="scientific">Vanessa tameamea</name>
    <name type="common">Kamehameha butterfly</name>
    <dbReference type="NCBI Taxonomy" id="334116"/>
    <lineage>
        <taxon>Eukaryota</taxon>
        <taxon>Metazoa</taxon>
        <taxon>Ecdysozoa</taxon>
        <taxon>Arthropoda</taxon>
        <taxon>Hexapoda</taxon>
        <taxon>Insecta</taxon>
        <taxon>Pterygota</taxon>
        <taxon>Neoptera</taxon>
        <taxon>Endopterygota</taxon>
        <taxon>Lepidoptera</taxon>
        <taxon>Glossata</taxon>
        <taxon>Ditrysia</taxon>
        <taxon>Papilionoidea</taxon>
        <taxon>Nymphalidae</taxon>
        <taxon>Nymphalinae</taxon>
        <taxon>Vanessa</taxon>
    </lineage>
</organism>
<dbReference type="Proteomes" id="UP001652626">
    <property type="component" value="Chromosome 30"/>
</dbReference>
<dbReference type="OMA" id="YYRENHI"/>
<sequence>MASLVIEGDTLGQKHKNYNKLVKEAKQDQIADIDYEEPDLNNLLKIDIAVKNRNVEYILKVFQCDDMLYVSRAIKRTTWLVTDQQYAHVINPRYLYDELSPNMTSKAFNKLILHIRINLKDEKRVDEFFNYHVERNMKVAFKWLPNCSVQLIENTVQKHGDDIPRRLLVRLCEKSITCLFKYMHSAASYYHRDTMAATIFLLKNNMDKYLDIVEACESYDVPRFGHKSTKMIMMKCKERIMNNLDKYAANLHIPTFAKFIKPEEMKEFIIKNVRHDKMRSWFSYNKIKPFIQRIPVESRFEFVKEFFIDKKEEDLDEDIIMYCGQNTRFKDPSSQHMYRWYTYAPFSTAFADLKKLIRSESNPTERTTMYGVMLTCARKDMQNIHTVLKYYRENHINEPFKFKIQFVNLVISYTNTHNFDNETWGYLNDLFSSMDVYSESDKLVQNCVRSIILYNVTHDERIPDIIEKKFLFDTYKTHQKKLTEAEKEKLFLYLHNYLQSNIDKCKIKNKRVLREMVELLTNILNLLSDWNKELHEFPMILNKIKEIIQINKTNKWNEDISVLYNAKKSWKKLLFAESIILSPSQEACINALKHGPELLESYKAEVESLCLNDNILLDQFLKKVRVYWAHSLANSYKELFVKKLDQKNTHKAVIIGLCLLLPKNDLLNLIKKYVPSETKIDWTQPDDLELSLCKHIASNMHKARPHPSPAAILLYAKGDYLQFSLPSLNAIFHNMSSMHTRKHLSELLNSPVSLQKHGIRVAFAKLKHDELKKIFSDIWKTNKNSSIRAAIFNQTLDFLCKEKDPSAIREVWELLSLFIDNLTSEENKSIYTKLSKVERVPMSVRPEFWMKSYKFLKSLPTKTNCLKLKTEILLRYLRNKMDDVMEFLDNDLVAEIFLESFDENFSSKEYEFNYFVAVFLLSTKTEQAQIERYNKVFVPILERSFAMWDKTHEDVCRVKYNIREIFMNLDNQFLNSVVRKKMFLPTAIYADILERFRKNFPIAENYVMITTRQLALDYLKLYGEQIKLDDTLIPNKGDLEEDDDDHKLDAKYKLLHNAVVEKLGACCVVYLKEDVSNNFPSIYLLFAKAFQIVSNHFSFNDINRMNAVKAFLEYKDFIPGYLFVLQCLRINVYNDDEKALKSELMKVIQKHTSQEIKMHYWFKQI</sequence>
<dbReference type="AlphaFoldDB" id="A0A8B8HEW8"/>
<dbReference type="OrthoDB" id="7100635at2759"/>
<dbReference type="RefSeq" id="XP_064076075.1">
    <property type="nucleotide sequence ID" value="XM_064220005.1"/>
</dbReference>
<keyword evidence="1" id="KW-1185">Reference proteome</keyword>
<accession>A0A8B8HEW8</accession>
<evidence type="ECO:0000313" key="1">
    <source>
        <dbReference type="Proteomes" id="UP001652626"/>
    </source>
</evidence>
<gene>
    <name evidence="2 3" type="primary">LOC113391581</name>
</gene>
<dbReference type="GeneID" id="113391581"/>
<proteinExistence type="predicted"/>
<name>A0A8B8HEW8_VANTA</name>
<evidence type="ECO:0000313" key="3">
    <source>
        <dbReference type="RefSeq" id="XP_064076075.1"/>
    </source>
</evidence>
<evidence type="ECO:0000313" key="2">
    <source>
        <dbReference type="RefSeq" id="XP_026483367.2"/>
    </source>
</evidence>